<name>A0A846H9U7_9CYAN</name>
<keyword evidence="5" id="KW-1185">Reference proteome</keyword>
<gene>
    <name evidence="4" type="ORF">PI95_012990</name>
</gene>
<dbReference type="InterPro" id="IPR006094">
    <property type="entry name" value="Oxid_FAD_bind_N"/>
</dbReference>
<dbReference type="InterPro" id="IPR016166">
    <property type="entry name" value="FAD-bd_PCMH"/>
</dbReference>
<evidence type="ECO:0000256" key="2">
    <source>
        <dbReference type="ARBA" id="ARBA00022827"/>
    </source>
</evidence>
<dbReference type="SUPFAM" id="SSF55103">
    <property type="entry name" value="FAD-linked oxidases, C-terminal domain"/>
    <property type="match status" value="1"/>
</dbReference>
<dbReference type="PROSITE" id="PS51387">
    <property type="entry name" value="FAD_PCMH"/>
    <property type="match status" value="1"/>
</dbReference>
<dbReference type="PANTHER" id="PTHR11748:SF103">
    <property type="entry name" value="GLYCOLATE OXIDASE SUBUNIT GLCE"/>
    <property type="match status" value="1"/>
</dbReference>
<reference evidence="4 5" key="1">
    <citation type="journal article" date="2015" name="Genome Announc.">
        <title>Draft Genome Sequence of Cyanobacterium Hassallia byssoidea Strain VB512170, Isolated from Monuments in India.</title>
        <authorList>
            <person name="Singh D."/>
            <person name="Chandrababunaidu M.M."/>
            <person name="Panda A."/>
            <person name="Sen D."/>
            <person name="Bhattacharyya S."/>
            <person name="Adhikary S.P."/>
            <person name="Tripathy S."/>
        </authorList>
    </citation>
    <scope>NUCLEOTIDE SEQUENCE [LARGE SCALE GENOMIC DNA]</scope>
    <source>
        <strain evidence="4 5">VB512170</strain>
    </source>
</reference>
<keyword evidence="2" id="KW-0274">FAD</keyword>
<protein>
    <submittedName>
        <fullName evidence="4">FAD-binding oxidoreductase</fullName>
    </submittedName>
</protein>
<dbReference type="Gene3D" id="3.30.465.10">
    <property type="match status" value="1"/>
</dbReference>
<accession>A0A846H9U7</accession>
<dbReference type="Proteomes" id="UP000031549">
    <property type="component" value="Unassembled WGS sequence"/>
</dbReference>
<dbReference type="Pfam" id="PF01565">
    <property type="entry name" value="FAD_binding_4"/>
    <property type="match status" value="1"/>
</dbReference>
<dbReference type="InterPro" id="IPR036318">
    <property type="entry name" value="FAD-bd_PCMH-like_sf"/>
</dbReference>
<dbReference type="RefSeq" id="WP_039742888.1">
    <property type="nucleotide sequence ID" value="NZ_JTCM02000023.1"/>
</dbReference>
<keyword evidence="1" id="KW-0285">Flavoprotein</keyword>
<dbReference type="SUPFAM" id="SSF56176">
    <property type="entry name" value="FAD-binding/transporter-associated domain-like"/>
    <property type="match status" value="1"/>
</dbReference>
<organism evidence="4 5">
    <name type="scientific">Hassallia byssoidea VB512170</name>
    <dbReference type="NCBI Taxonomy" id="1304833"/>
    <lineage>
        <taxon>Bacteria</taxon>
        <taxon>Bacillati</taxon>
        <taxon>Cyanobacteriota</taxon>
        <taxon>Cyanophyceae</taxon>
        <taxon>Nostocales</taxon>
        <taxon>Tolypothrichaceae</taxon>
        <taxon>Hassallia</taxon>
    </lineage>
</organism>
<dbReference type="EMBL" id="JTCM02000023">
    <property type="protein sequence ID" value="NEU73454.1"/>
    <property type="molecule type" value="Genomic_DNA"/>
</dbReference>
<dbReference type="InterPro" id="IPR016164">
    <property type="entry name" value="FAD-linked_Oxase-like_C"/>
</dbReference>
<dbReference type="AlphaFoldDB" id="A0A846H9U7"/>
<evidence type="ECO:0000313" key="5">
    <source>
        <dbReference type="Proteomes" id="UP000031549"/>
    </source>
</evidence>
<evidence type="ECO:0000259" key="3">
    <source>
        <dbReference type="PROSITE" id="PS51387"/>
    </source>
</evidence>
<dbReference type="InterPro" id="IPR016169">
    <property type="entry name" value="FAD-bd_PCMH_sub2"/>
</dbReference>
<dbReference type="PANTHER" id="PTHR11748">
    <property type="entry name" value="D-LACTATE DEHYDROGENASE"/>
    <property type="match status" value="1"/>
</dbReference>
<dbReference type="GO" id="GO:0003824">
    <property type="term" value="F:catalytic activity"/>
    <property type="evidence" value="ECO:0007669"/>
    <property type="project" value="InterPro"/>
</dbReference>
<dbReference type="GO" id="GO:0071949">
    <property type="term" value="F:FAD binding"/>
    <property type="evidence" value="ECO:0007669"/>
    <property type="project" value="InterPro"/>
</dbReference>
<feature type="domain" description="FAD-binding PCMH-type" evidence="3">
    <location>
        <begin position="37"/>
        <end position="216"/>
    </location>
</feature>
<evidence type="ECO:0000313" key="4">
    <source>
        <dbReference type="EMBL" id="NEU73454.1"/>
    </source>
</evidence>
<sequence length="426" mass="45559">MKANASSFASIVGEDNAVCWENIEFSRQERILQAIMPGSVPSCIVYPRTTEELAQAIAHAHQNNWRILTCGNCSKISWGGLATCVDVVISTERINQLIEHAVGDLTVTVEAGMKFSKLQAILADRLQFLALDPTVPESATIGGIIATADTNSLRQRYGGVRDQLLGITFVRADGQIAKAGGRVVKNVAGYDLMKLFAGSYSTLGIISQATFRVYPLPEISGTVVLSGRAEAISQAAETLRGSALTPTEADLLSSQVVSNLGLGKGLGLIARFQSIVESVKEQSNRLLSVGEKLGLEGTIYSAADEVDLWQKLREQMHSGVRDVIICKIGVLPTAAVEVLTSVEMGLVHVGSGLGVLRFEGEGEVVKMRSLCEGNSGFLTILSAPIAVKQKVDVWGYRGNALQIMRGIKEQFDGKNILSPGRFVAGI</sequence>
<evidence type="ECO:0000256" key="1">
    <source>
        <dbReference type="ARBA" id="ARBA00022630"/>
    </source>
</evidence>
<comment type="caution">
    <text evidence="4">The sequence shown here is derived from an EMBL/GenBank/DDBJ whole genome shotgun (WGS) entry which is preliminary data.</text>
</comment>
<proteinExistence type="predicted"/>